<keyword evidence="1" id="KW-0812">Transmembrane</keyword>
<dbReference type="EMBL" id="JAYKBW010000011">
    <property type="protein sequence ID" value="MEB3075597.1"/>
    <property type="molecule type" value="Genomic_DNA"/>
</dbReference>
<feature type="transmembrane region" description="Helical" evidence="1">
    <location>
        <begin position="12"/>
        <end position="30"/>
    </location>
</feature>
<dbReference type="RefSeq" id="WP_323983770.1">
    <property type="nucleotide sequence ID" value="NZ_JAYKBW010000011.1"/>
</dbReference>
<evidence type="ECO:0000313" key="3">
    <source>
        <dbReference type="Proteomes" id="UP001311730"/>
    </source>
</evidence>
<keyword evidence="1" id="KW-1133">Transmembrane helix</keyword>
<accession>A0ABU5ZCX7</accession>
<keyword evidence="3" id="KW-1185">Reference proteome</keyword>
<comment type="caution">
    <text evidence="2">The sequence shown here is derived from an EMBL/GenBank/DDBJ whole genome shotgun (WGS) entry which is preliminary data.</text>
</comment>
<proteinExistence type="predicted"/>
<sequence>MKSFLRKDARSYYFVFCLVTFCAIIIYRLVYKETSLLNTFLLIFTALLNVASAGFSLYEVRKRENLHHES</sequence>
<evidence type="ECO:0000313" key="2">
    <source>
        <dbReference type="EMBL" id="MEB3075597.1"/>
    </source>
</evidence>
<protein>
    <submittedName>
        <fullName evidence="2">Uncharacterized protein</fullName>
    </submittedName>
</protein>
<name>A0ABU5ZCX7_9FLAO</name>
<feature type="transmembrane region" description="Helical" evidence="1">
    <location>
        <begin position="36"/>
        <end position="58"/>
    </location>
</feature>
<evidence type="ECO:0000256" key="1">
    <source>
        <dbReference type="SAM" id="Phobius"/>
    </source>
</evidence>
<reference evidence="2 3" key="1">
    <citation type="submission" date="2023-12" db="EMBL/GenBank/DDBJ databases">
        <title>Genomic sequences of Capnocytophaga and Parvimonas strains.</title>
        <authorList>
            <person name="Watt R.M."/>
            <person name="Wang M."/>
            <person name="Yang T."/>
            <person name="Tong W.M."/>
        </authorList>
    </citation>
    <scope>NUCLEOTIDE SEQUENCE [LARGE SCALE GENOMIC DNA]</scope>
    <source>
        <strain evidence="2 3">CCUG 13096</strain>
    </source>
</reference>
<organism evidence="2 3">
    <name type="scientific">Capnocytophaga gingivalis</name>
    <dbReference type="NCBI Taxonomy" id="1017"/>
    <lineage>
        <taxon>Bacteria</taxon>
        <taxon>Pseudomonadati</taxon>
        <taxon>Bacteroidota</taxon>
        <taxon>Flavobacteriia</taxon>
        <taxon>Flavobacteriales</taxon>
        <taxon>Flavobacteriaceae</taxon>
        <taxon>Capnocytophaga</taxon>
    </lineage>
</organism>
<keyword evidence="1" id="KW-0472">Membrane</keyword>
<dbReference type="Proteomes" id="UP001311730">
    <property type="component" value="Unassembled WGS sequence"/>
</dbReference>
<gene>
    <name evidence="2" type="ORF">VJJ08_09855</name>
</gene>